<dbReference type="RefSeq" id="WP_159554197.1">
    <property type="nucleotide sequence ID" value="NZ_JBHLWH010000006.1"/>
</dbReference>
<accession>A0ABV6F1B7</accession>
<sequence length="166" mass="17291">MTSKDEQERPVPMAERRHLHRLDLSRRTALRPVLGILVLLLGLLGMHAGVGTGAVMAGIDTSALTVSQHPGPTTVGPAGWAPGDVLTAQPPGDNAAGGSGLPYCALEAGGDTCASSLTTPSVVLDLEPRELTSFPGQGLTAPPLPWVVHFRLPWTPSLVQLAINRT</sequence>
<dbReference type="Proteomes" id="UP001589766">
    <property type="component" value="Unassembled WGS sequence"/>
</dbReference>
<gene>
    <name evidence="1" type="ORF">ACFFIO_02200</name>
</gene>
<evidence type="ECO:0000313" key="1">
    <source>
        <dbReference type="EMBL" id="MFC0247305.1"/>
    </source>
</evidence>
<evidence type="ECO:0000313" key="2">
    <source>
        <dbReference type="Proteomes" id="UP001589766"/>
    </source>
</evidence>
<organism evidence="1 2">
    <name type="scientific">Citricoccus parietis</name>
    <dbReference type="NCBI Taxonomy" id="592307"/>
    <lineage>
        <taxon>Bacteria</taxon>
        <taxon>Bacillati</taxon>
        <taxon>Actinomycetota</taxon>
        <taxon>Actinomycetes</taxon>
        <taxon>Micrococcales</taxon>
        <taxon>Micrococcaceae</taxon>
        <taxon>Citricoccus</taxon>
    </lineage>
</organism>
<comment type="caution">
    <text evidence="1">The sequence shown here is derived from an EMBL/GenBank/DDBJ whole genome shotgun (WGS) entry which is preliminary data.</text>
</comment>
<dbReference type="EMBL" id="JBHLWH010000006">
    <property type="protein sequence ID" value="MFC0247305.1"/>
    <property type="molecule type" value="Genomic_DNA"/>
</dbReference>
<reference evidence="1 2" key="1">
    <citation type="submission" date="2024-09" db="EMBL/GenBank/DDBJ databases">
        <authorList>
            <person name="Sun Q."/>
            <person name="Mori K."/>
        </authorList>
    </citation>
    <scope>NUCLEOTIDE SEQUENCE [LARGE SCALE GENOMIC DNA]</scope>
    <source>
        <strain evidence="1 2">CCM 7609</strain>
    </source>
</reference>
<keyword evidence="2" id="KW-1185">Reference proteome</keyword>
<protein>
    <submittedName>
        <fullName evidence="1">Uncharacterized protein</fullName>
    </submittedName>
</protein>
<proteinExistence type="predicted"/>
<name>A0ABV6F1B7_9MICC</name>